<evidence type="ECO:0000313" key="1">
    <source>
        <dbReference type="EMBL" id="MPM79446.1"/>
    </source>
</evidence>
<organism evidence="1">
    <name type="scientific">bioreactor metagenome</name>
    <dbReference type="NCBI Taxonomy" id="1076179"/>
    <lineage>
        <taxon>unclassified sequences</taxon>
        <taxon>metagenomes</taxon>
        <taxon>ecological metagenomes</taxon>
    </lineage>
</organism>
<dbReference type="EMBL" id="VSSQ01029352">
    <property type="protein sequence ID" value="MPM79446.1"/>
    <property type="molecule type" value="Genomic_DNA"/>
</dbReference>
<gene>
    <name evidence="1" type="ORF">SDC9_126480</name>
</gene>
<comment type="caution">
    <text evidence="1">The sequence shown here is derived from an EMBL/GenBank/DDBJ whole genome shotgun (WGS) entry which is preliminary data.</text>
</comment>
<protein>
    <submittedName>
        <fullName evidence="1">Uncharacterized protein</fullName>
    </submittedName>
</protein>
<proteinExistence type="predicted"/>
<dbReference type="AlphaFoldDB" id="A0A645CQU2"/>
<name>A0A645CQU2_9ZZZZ</name>
<sequence>MRKPLNTHQLGMAVFVIFWALSSAAMAWKPEVGDKPATLAQPALVSGKPVNLADYSGKPW</sequence>
<reference evidence="1" key="1">
    <citation type="submission" date="2019-08" db="EMBL/GenBank/DDBJ databases">
        <authorList>
            <person name="Kucharzyk K."/>
            <person name="Murdoch R.W."/>
            <person name="Higgins S."/>
            <person name="Loffler F."/>
        </authorList>
    </citation>
    <scope>NUCLEOTIDE SEQUENCE</scope>
</reference>
<accession>A0A645CQU2</accession>